<dbReference type="Proteomes" id="UP001500880">
    <property type="component" value="Unassembled WGS sequence"/>
</dbReference>
<evidence type="ECO:0000313" key="1">
    <source>
        <dbReference type="EMBL" id="GAA0493842.1"/>
    </source>
</evidence>
<sequence length="49" mass="5408">MQDPVGNCQNCGEMVYCKDGFLDGVHEGGNLFCNPCYSQQENSSDDSDR</sequence>
<name>A0ABN1BAS9_9BACI</name>
<evidence type="ECO:0000313" key="2">
    <source>
        <dbReference type="Proteomes" id="UP001500880"/>
    </source>
</evidence>
<proteinExistence type="predicted"/>
<protein>
    <recommendedName>
        <fullName evidence="3">SR1 protein</fullName>
    </recommendedName>
</protein>
<comment type="caution">
    <text evidence="1">The sequence shown here is derived from an EMBL/GenBank/DDBJ whole genome shotgun (WGS) entry which is preliminary data.</text>
</comment>
<accession>A0ABN1BAS9</accession>
<dbReference type="EMBL" id="BAAADO010000004">
    <property type="protein sequence ID" value="GAA0493842.1"/>
    <property type="molecule type" value="Genomic_DNA"/>
</dbReference>
<organism evidence="1 2">
    <name type="scientific">Salinibacillus aidingensis</name>
    <dbReference type="NCBI Taxonomy" id="237684"/>
    <lineage>
        <taxon>Bacteria</taxon>
        <taxon>Bacillati</taxon>
        <taxon>Bacillota</taxon>
        <taxon>Bacilli</taxon>
        <taxon>Bacillales</taxon>
        <taxon>Bacillaceae</taxon>
        <taxon>Salinibacillus</taxon>
    </lineage>
</organism>
<gene>
    <name evidence="1" type="ORF">GCM10008986_20410</name>
</gene>
<keyword evidence="2" id="KW-1185">Reference proteome</keyword>
<reference evidence="1 2" key="1">
    <citation type="journal article" date="2019" name="Int. J. Syst. Evol. Microbiol.">
        <title>The Global Catalogue of Microorganisms (GCM) 10K type strain sequencing project: providing services to taxonomists for standard genome sequencing and annotation.</title>
        <authorList>
            <consortium name="The Broad Institute Genomics Platform"/>
            <consortium name="The Broad Institute Genome Sequencing Center for Infectious Disease"/>
            <person name="Wu L."/>
            <person name="Ma J."/>
        </authorList>
    </citation>
    <scope>NUCLEOTIDE SEQUENCE [LARGE SCALE GENOMIC DNA]</scope>
    <source>
        <strain evidence="1 2">JCM 12389</strain>
    </source>
</reference>
<evidence type="ECO:0008006" key="3">
    <source>
        <dbReference type="Google" id="ProtNLM"/>
    </source>
</evidence>